<dbReference type="GO" id="GO:0033615">
    <property type="term" value="P:mitochondrial proton-transporting ATP synthase complex assembly"/>
    <property type="evidence" value="ECO:0007669"/>
    <property type="project" value="TreeGrafter"/>
</dbReference>
<organism evidence="7">
    <name type="scientific">Serpula lacrymans var. lacrymans (strain S7.3)</name>
    <name type="common">Dry rot fungus</name>
    <dbReference type="NCBI Taxonomy" id="936435"/>
    <lineage>
        <taxon>Eukaryota</taxon>
        <taxon>Fungi</taxon>
        <taxon>Dikarya</taxon>
        <taxon>Basidiomycota</taxon>
        <taxon>Agaricomycotina</taxon>
        <taxon>Agaricomycetes</taxon>
        <taxon>Agaricomycetidae</taxon>
        <taxon>Boletales</taxon>
        <taxon>Coniophorineae</taxon>
        <taxon>Serpulaceae</taxon>
        <taxon>Serpula</taxon>
    </lineage>
</organism>
<dbReference type="OMA" id="FEMQFLE"/>
<dbReference type="InterPro" id="IPR010591">
    <property type="entry name" value="ATP11"/>
</dbReference>
<dbReference type="PANTHER" id="PTHR13126">
    <property type="entry name" value="CHAPERONE ATP11"/>
    <property type="match status" value="1"/>
</dbReference>
<name>F8PMG1_SERL3</name>
<protein>
    <recommendedName>
        <fullName evidence="8">ATP11-domain-containing protein</fullName>
    </recommendedName>
</protein>
<evidence type="ECO:0000256" key="2">
    <source>
        <dbReference type="ARBA" id="ARBA00009116"/>
    </source>
</evidence>
<dbReference type="Pfam" id="PF06644">
    <property type="entry name" value="ATP11"/>
    <property type="match status" value="1"/>
</dbReference>
<keyword evidence="7" id="KW-1185">Reference proteome</keyword>
<dbReference type="Proteomes" id="UP000008063">
    <property type="component" value="Unassembled WGS sequence"/>
</dbReference>
<comment type="subcellular location">
    <subcellularLocation>
        <location evidence="1">Mitochondrion</location>
    </subcellularLocation>
</comment>
<evidence type="ECO:0008006" key="8">
    <source>
        <dbReference type="Google" id="ProtNLM"/>
    </source>
</evidence>
<sequence length="347" mass="37862">MYRLVRSTRLASTTRYFSHVANTFESKYAHKLNHKARQAGQSLADLKAKAKAEEQTRRKREWESQKTTPSPAPSSPKLAHSTSTAPSTPSNVRKDSSPVKPLSSLLNIPLILSPQSPTTPAQLSALWTAYHASRSGGTGRGYVCASVPVGLYENMIGTARKYGSFIVPVPRLGGEGGKEEAYEFYFLQWAFHGSPPIPSATPSDPFVASPLPIGVNPNADGTPLPPTSTVLFTPLQEYKLRASFATPFLALTFYPDLARSHGNVLLRGEITASPGGGGAAVEGKGDEGGRFMLTQNDAQLLVMELQKFYLWESGKSTSTAERLLKTFHERPEEFKWEELLEHAKLTA</sequence>
<evidence type="ECO:0000256" key="5">
    <source>
        <dbReference type="SAM" id="MobiDB-lite"/>
    </source>
</evidence>
<keyword evidence="4" id="KW-0496">Mitochondrion</keyword>
<dbReference type="STRING" id="936435.F8PMG1"/>
<feature type="compositionally biased region" description="Low complexity" evidence="5">
    <location>
        <begin position="81"/>
        <end position="90"/>
    </location>
</feature>
<evidence type="ECO:0000313" key="6">
    <source>
        <dbReference type="EMBL" id="EGO02793.1"/>
    </source>
</evidence>
<evidence type="ECO:0000313" key="7">
    <source>
        <dbReference type="Proteomes" id="UP000008063"/>
    </source>
</evidence>
<dbReference type="HOGENOM" id="CLU_054226_0_0_1"/>
<proteinExistence type="inferred from homology"/>
<feature type="compositionally biased region" description="Basic and acidic residues" evidence="5">
    <location>
        <begin position="46"/>
        <end position="64"/>
    </location>
</feature>
<accession>F8PMG1</accession>
<comment type="similarity">
    <text evidence="2">Belongs to the ATP11 family.</text>
</comment>
<dbReference type="AlphaFoldDB" id="F8PMG1"/>
<dbReference type="PANTHER" id="PTHR13126:SF0">
    <property type="entry name" value="ATP SYNTHASE MITOCHONDRIAL F1 COMPLEX ASSEMBLY FACTOR 1"/>
    <property type="match status" value="1"/>
</dbReference>
<evidence type="ECO:0000256" key="4">
    <source>
        <dbReference type="ARBA" id="ARBA00023128"/>
    </source>
</evidence>
<dbReference type="GO" id="GO:0005739">
    <property type="term" value="C:mitochondrion"/>
    <property type="evidence" value="ECO:0007669"/>
    <property type="project" value="UniProtKB-SubCell"/>
</dbReference>
<feature type="region of interest" description="Disordered" evidence="5">
    <location>
        <begin position="35"/>
        <end position="98"/>
    </location>
</feature>
<keyword evidence="3" id="KW-0809">Transit peptide</keyword>
<evidence type="ECO:0000256" key="3">
    <source>
        <dbReference type="ARBA" id="ARBA00022946"/>
    </source>
</evidence>
<dbReference type="EMBL" id="GL945476">
    <property type="protein sequence ID" value="EGO02793.1"/>
    <property type="molecule type" value="Genomic_DNA"/>
</dbReference>
<dbReference type="OrthoDB" id="16535at2759"/>
<dbReference type="InParanoid" id="F8PMG1"/>
<gene>
    <name evidence="6" type="ORF">SERLA73DRAFT_165739</name>
</gene>
<evidence type="ECO:0000256" key="1">
    <source>
        <dbReference type="ARBA" id="ARBA00004173"/>
    </source>
</evidence>
<reference evidence="7" key="1">
    <citation type="journal article" date="2011" name="Science">
        <title>The plant cell wall-decomposing machinery underlies the functional diversity of forest fungi.</title>
        <authorList>
            <person name="Eastwood D.C."/>
            <person name="Floudas D."/>
            <person name="Binder M."/>
            <person name="Majcherczyk A."/>
            <person name="Schneider P."/>
            <person name="Aerts A."/>
            <person name="Asiegbu F.O."/>
            <person name="Baker S.E."/>
            <person name="Barry K."/>
            <person name="Bendiksby M."/>
            <person name="Blumentritt M."/>
            <person name="Coutinho P.M."/>
            <person name="Cullen D."/>
            <person name="de Vries R.P."/>
            <person name="Gathman A."/>
            <person name="Goodell B."/>
            <person name="Henrissat B."/>
            <person name="Ihrmark K."/>
            <person name="Kauserud H."/>
            <person name="Kohler A."/>
            <person name="LaButti K."/>
            <person name="Lapidus A."/>
            <person name="Lavin J.L."/>
            <person name="Lee Y.-H."/>
            <person name="Lindquist E."/>
            <person name="Lilly W."/>
            <person name="Lucas S."/>
            <person name="Morin E."/>
            <person name="Murat C."/>
            <person name="Oguiza J.A."/>
            <person name="Park J."/>
            <person name="Pisabarro A.G."/>
            <person name="Riley R."/>
            <person name="Rosling A."/>
            <person name="Salamov A."/>
            <person name="Schmidt O."/>
            <person name="Schmutz J."/>
            <person name="Skrede I."/>
            <person name="Stenlid J."/>
            <person name="Wiebenga A."/>
            <person name="Xie X."/>
            <person name="Kuees U."/>
            <person name="Hibbett D.S."/>
            <person name="Hoffmeister D."/>
            <person name="Hoegberg N."/>
            <person name="Martin F."/>
            <person name="Grigoriev I.V."/>
            <person name="Watkinson S.C."/>
        </authorList>
    </citation>
    <scope>NUCLEOTIDE SEQUENCE [LARGE SCALE GENOMIC DNA]</scope>
    <source>
        <strain evidence="7">strain S7.3</strain>
    </source>
</reference>